<keyword evidence="3" id="KW-1185">Reference proteome</keyword>
<sequence length="100" mass="10712">MPRDRTGSQANPSGVPRVDGLPRRNPGWHIGDAPAWRDGPFLYPARLLSVSQQLRIVFTGLCNALAVVAAPARARIKVGHGRGVAAVRARVPQMPWVSAA</sequence>
<dbReference type="EMBL" id="BAABAT010000038">
    <property type="protein sequence ID" value="GAA4259974.1"/>
    <property type="molecule type" value="Genomic_DNA"/>
</dbReference>
<organism evidence="2 3">
    <name type="scientific">Dactylosporangium darangshiense</name>
    <dbReference type="NCBI Taxonomy" id="579108"/>
    <lineage>
        <taxon>Bacteria</taxon>
        <taxon>Bacillati</taxon>
        <taxon>Actinomycetota</taxon>
        <taxon>Actinomycetes</taxon>
        <taxon>Micromonosporales</taxon>
        <taxon>Micromonosporaceae</taxon>
        <taxon>Dactylosporangium</taxon>
    </lineage>
</organism>
<evidence type="ECO:0000313" key="3">
    <source>
        <dbReference type="Proteomes" id="UP001500620"/>
    </source>
</evidence>
<evidence type="ECO:0000256" key="1">
    <source>
        <dbReference type="SAM" id="MobiDB-lite"/>
    </source>
</evidence>
<proteinExistence type="predicted"/>
<accession>A0ABP8DMX4</accession>
<name>A0ABP8DMX4_9ACTN</name>
<comment type="caution">
    <text evidence="2">The sequence shown here is derived from an EMBL/GenBank/DDBJ whole genome shotgun (WGS) entry which is preliminary data.</text>
</comment>
<dbReference type="Proteomes" id="UP001500620">
    <property type="component" value="Unassembled WGS sequence"/>
</dbReference>
<evidence type="ECO:0000313" key="2">
    <source>
        <dbReference type="EMBL" id="GAA4259974.1"/>
    </source>
</evidence>
<feature type="region of interest" description="Disordered" evidence="1">
    <location>
        <begin position="1"/>
        <end position="26"/>
    </location>
</feature>
<protein>
    <submittedName>
        <fullName evidence="2">Uncharacterized protein</fullName>
    </submittedName>
</protein>
<reference evidence="3" key="1">
    <citation type="journal article" date="2019" name="Int. J. Syst. Evol. Microbiol.">
        <title>The Global Catalogue of Microorganisms (GCM) 10K type strain sequencing project: providing services to taxonomists for standard genome sequencing and annotation.</title>
        <authorList>
            <consortium name="The Broad Institute Genomics Platform"/>
            <consortium name="The Broad Institute Genome Sequencing Center for Infectious Disease"/>
            <person name="Wu L."/>
            <person name="Ma J."/>
        </authorList>
    </citation>
    <scope>NUCLEOTIDE SEQUENCE [LARGE SCALE GENOMIC DNA]</scope>
    <source>
        <strain evidence="3">JCM 17441</strain>
    </source>
</reference>
<gene>
    <name evidence="2" type="ORF">GCM10022255_086830</name>
</gene>